<dbReference type="Proteomes" id="UP000014074">
    <property type="component" value="Unassembled WGS sequence"/>
</dbReference>
<evidence type="ECO:0000256" key="2">
    <source>
        <dbReference type="SAM" id="MobiDB-lite"/>
    </source>
</evidence>
<feature type="coiled-coil region" evidence="1">
    <location>
        <begin position="299"/>
        <end position="359"/>
    </location>
</feature>
<proteinExistence type="predicted"/>
<dbReference type="SUPFAM" id="SSF52540">
    <property type="entry name" value="P-loop containing nucleoside triphosphate hydrolases"/>
    <property type="match status" value="1"/>
</dbReference>
<keyword evidence="4" id="KW-0378">Hydrolase</keyword>
<accession>R8BVT8</accession>
<gene>
    <name evidence="4" type="ORF">UCRPA7_1069</name>
</gene>
<evidence type="ECO:0000259" key="3">
    <source>
        <dbReference type="Pfam" id="PF01926"/>
    </source>
</evidence>
<evidence type="ECO:0000313" key="5">
    <source>
        <dbReference type="Proteomes" id="UP000014074"/>
    </source>
</evidence>
<reference evidence="5" key="1">
    <citation type="journal article" date="2013" name="Genome Announc.">
        <title>Draft genome sequence of the ascomycete Phaeoacremonium aleophilum strain UCR-PA7, a causal agent of the esca disease complex in grapevines.</title>
        <authorList>
            <person name="Blanco-Ulate B."/>
            <person name="Rolshausen P."/>
            <person name="Cantu D."/>
        </authorList>
    </citation>
    <scope>NUCLEOTIDE SEQUENCE [LARGE SCALE GENOMIC DNA]</scope>
    <source>
        <strain evidence="5">UCR-PA7</strain>
    </source>
</reference>
<dbReference type="CDD" id="cd00882">
    <property type="entry name" value="Ras_like_GTPase"/>
    <property type="match status" value="1"/>
</dbReference>
<dbReference type="InterPro" id="IPR027417">
    <property type="entry name" value="P-loop_NTPase"/>
</dbReference>
<keyword evidence="1" id="KW-0175">Coiled coil</keyword>
<feature type="compositionally biased region" description="Polar residues" evidence="2">
    <location>
        <begin position="1"/>
        <end position="10"/>
    </location>
</feature>
<dbReference type="OrthoDB" id="8954335at2759"/>
<organism evidence="4 5">
    <name type="scientific">Phaeoacremonium minimum (strain UCR-PA7)</name>
    <name type="common">Esca disease fungus</name>
    <name type="synonym">Togninia minima</name>
    <dbReference type="NCBI Taxonomy" id="1286976"/>
    <lineage>
        <taxon>Eukaryota</taxon>
        <taxon>Fungi</taxon>
        <taxon>Dikarya</taxon>
        <taxon>Ascomycota</taxon>
        <taxon>Pezizomycotina</taxon>
        <taxon>Sordariomycetes</taxon>
        <taxon>Sordariomycetidae</taxon>
        <taxon>Togniniales</taxon>
        <taxon>Togniniaceae</taxon>
        <taxon>Phaeoacremonium</taxon>
    </lineage>
</organism>
<dbReference type="InterPro" id="IPR006073">
    <property type="entry name" value="GTP-bd"/>
</dbReference>
<dbReference type="GeneID" id="19321183"/>
<dbReference type="Pfam" id="PF01926">
    <property type="entry name" value="MMR_HSR1"/>
    <property type="match status" value="1"/>
</dbReference>
<dbReference type="GO" id="GO:0005525">
    <property type="term" value="F:GTP binding"/>
    <property type="evidence" value="ECO:0007669"/>
    <property type="project" value="InterPro"/>
</dbReference>
<dbReference type="HOGENOM" id="CLU_671184_0_0_1"/>
<keyword evidence="5" id="KW-1185">Reference proteome</keyword>
<feature type="region of interest" description="Disordered" evidence="2">
    <location>
        <begin position="1"/>
        <end position="62"/>
    </location>
</feature>
<dbReference type="eggNOG" id="ENOG502S03K">
    <property type="taxonomic scope" value="Eukaryota"/>
</dbReference>
<dbReference type="Gene3D" id="3.40.50.300">
    <property type="entry name" value="P-loop containing nucleotide triphosphate hydrolases"/>
    <property type="match status" value="1"/>
</dbReference>
<dbReference type="GO" id="GO:0016787">
    <property type="term" value="F:hydrolase activity"/>
    <property type="evidence" value="ECO:0007669"/>
    <property type="project" value="UniProtKB-KW"/>
</dbReference>
<dbReference type="EMBL" id="KB932833">
    <property type="protein sequence ID" value="EOO03404.1"/>
    <property type="molecule type" value="Genomic_DNA"/>
</dbReference>
<protein>
    <submittedName>
        <fullName evidence="4">Putative p-loop containing nucleoside triphosphate hydrolase protein</fullName>
    </submittedName>
</protein>
<dbReference type="KEGG" id="tmn:UCRPA7_1069"/>
<feature type="domain" description="G" evidence="3">
    <location>
        <begin position="90"/>
        <end position="153"/>
    </location>
</feature>
<evidence type="ECO:0000256" key="1">
    <source>
        <dbReference type="SAM" id="Coils"/>
    </source>
</evidence>
<sequence length="410" mass="45916">MSDINSSLPGSEQGGEAGEYHYDWYGTKTPSGTGSVDGDSSSHHDGYTNQPGDCGAPNYYGERPYTDNPIDEVYAHEGPVYAPGGRRPVIAVMGRTGSGKTSFIKSIAGDKAKHLVIGKDLHSCTHEVEKVTCTVGGMEVDLIDTPGFDDTKLSDTEVLARIADYLKYTYDEGIRLTGLIYLYPISNNRMDGSAIKYLNVFRALCGDENLGNVILATTMWSKVSSSEGKEREANLKNDFWRIMIDHGSTVERVSKHQDPQKDKALVERLLPKHTVVLQLQQEMSEGKKLAETTVGSLIFEKLTRRVTELEKELELTQAESKRAIKKGNKKMEESFRKEIKKLEKKLKSLEDEKMELTTRQPARVPKNARGFWKGLFGMSWTCVYNCGNRTKYSGFWQCENCGGEQNNTRY</sequence>
<evidence type="ECO:0000313" key="4">
    <source>
        <dbReference type="EMBL" id="EOO03404.1"/>
    </source>
</evidence>
<name>R8BVT8_PHAM7</name>
<dbReference type="AlphaFoldDB" id="R8BVT8"/>
<dbReference type="RefSeq" id="XP_007911846.1">
    <property type="nucleotide sequence ID" value="XM_007913655.1"/>
</dbReference>